<accession>A0A5B8MHP1</accession>
<keyword evidence="4" id="KW-1185">Reference proteome</keyword>
<keyword evidence="1" id="KW-0175">Coiled coil</keyword>
<reference evidence="3 4" key="1">
    <citation type="submission" date="2018-07" db="EMBL/GenBank/DDBJ databases">
        <title>The complete nuclear genome of the prasinophyte Chloropicon primus (CCMP1205).</title>
        <authorList>
            <person name="Pombert J.-F."/>
            <person name="Otis C."/>
            <person name="Turmel M."/>
            <person name="Lemieux C."/>
        </authorList>
    </citation>
    <scope>NUCLEOTIDE SEQUENCE [LARGE SCALE GENOMIC DNA]</scope>
    <source>
        <strain evidence="3 4">CCMP1205</strain>
    </source>
</reference>
<feature type="compositionally biased region" description="Basic and acidic residues" evidence="2">
    <location>
        <begin position="48"/>
        <end position="62"/>
    </location>
</feature>
<feature type="compositionally biased region" description="Polar residues" evidence="2">
    <location>
        <begin position="29"/>
        <end position="38"/>
    </location>
</feature>
<dbReference type="Proteomes" id="UP000316726">
    <property type="component" value="Chromosome 3"/>
</dbReference>
<evidence type="ECO:0000313" key="4">
    <source>
        <dbReference type="Proteomes" id="UP000316726"/>
    </source>
</evidence>
<evidence type="ECO:0000256" key="1">
    <source>
        <dbReference type="SAM" id="Coils"/>
    </source>
</evidence>
<feature type="region of interest" description="Disordered" evidence="2">
    <location>
        <begin position="113"/>
        <end position="146"/>
    </location>
</feature>
<feature type="compositionally biased region" description="Basic and acidic residues" evidence="2">
    <location>
        <begin position="1"/>
        <end position="10"/>
    </location>
</feature>
<organism evidence="3 4">
    <name type="scientific">Chloropicon primus</name>
    <dbReference type="NCBI Taxonomy" id="1764295"/>
    <lineage>
        <taxon>Eukaryota</taxon>
        <taxon>Viridiplantae</taxon>
        <taxon>Chlorophyta</taxon>
        <taxon>Chloropicophyceae</taxon>
        <taxon>Chloropicales</taxon>
        <taxon>Chloropicaceae</taxon>
        <taxon>Chloropicon</taxon>
    </lineage>
</organism>
<dbReference type="AlphaFoldDB" id="A0A5B8MHP1"/>
<feature type="coiled-coil region" evidence="1">
    <location>
        <begin position="179"/>
        <end position="209"/>
    </location>
</feature>
<feature type="compositionally biased region" description="Basic and acidic residues" evidence="2">
    <location>
        <begin position="113"/>
        <end position="126"/>
    </location>
</feature>
<protein>
    <submittedName>
        <fullName evidence="3">Uncharacterized protein</fullName>
    </submittedName>
</protein>
<feature type="region of interest" description="Disordered" evidence="2">
    <location>
        <begin position="156"/>
        <end position="175"/>
    </location>
</feature>
<feature type="region of interest" description="Disordered" evidence="2">
    <location>
        <begin position="1"/>
        <end position="64"/>
    </location>
</feature>
<evidence type="ECO:0000313" key="3">
    <source>
        <dbReference type="EMBL" id="QDZ19969.1"/>
    </source>
</evidence>
<dbReference type="EMBL" id="CP031036">
    <property type="protein sequence ID" value="QDZ19969.1"/>
    <property type="molecule type" value="Genomic_DNA"/>
</dbReference>
<evidence type="ECO:0000256" key="2">
    <source>
        <dbReference type="SAM" id="MobiDB-lite"/>
    </source>
</evidence>
<name>A0A5B8MHP1_9CHLO</name>
<sequence length="330" mass="36710">MEEERERHDVVLCMDDLTSDEPLIPRPGSGQTSPSSNAAIEGGGVEGEGGRAGEDRSGDRPAGKVATCSWMSLEDAFTISGKGEDLNGEGLRKRVSELCGVSDSDFELYELRPLRGGDKSSDDGGRVRIGVRLNPSEGRTPSTSPLVTRIPRVEDFVPASPPQPRSQPSGASASVQVLREHAELQREVIKDQMEELAQKTVEVNEWKAKAKDVVEANENLGKKFTSLQNLLRKSDEQWREGKVALTKIREEFKRLSSNIETQDRQLQDQEALLYKKFDLTSPDLRLSIMNSETRKTLGSKNLSTLMKLLENPETMETLERLNAGKRRLQY</sequence>
<feature type="coiled-coil region" evidence="1">
    <location>
        <begin position="245"/>
        <end position="272"/>
    </location>
</feature>
<proteinExistence type="predicted"/>
<feature type="compositionally biased region" description="Polar residues" evidence="2">
    <location>
        <begin position="137"/>
        <end position="146"/>
    </location>
</feature>
<gene>
    <name evidence="3" type="ORF">A3770_03p24870</name>
</gene>